<comment type="caution">
    <text evidence="2">The sequence shown here is derived from an EMBL/GenBank/DDBJ whole genome shotgun (WGS) entry which is preliminary data.</text>
</comment>
<reference evidence="2 3" key="1">
    <citation type="submission" date="2024-11" db="EMBL/GenBank/DDBJ databases">
        <title>A near-complete genome assembly of Cinchona calisaya.</title>
        <authorList>
            <person name="Lian D.C."/>
            <person name="Zhao X.W."/>
            <person name="Wei L."/>
        </authorList>
    </citation>
    <scope>NUCLEOTIDE SEQUENCE [LARGE SCALE GENOMIC DNA]</scope>
    <source>
        <tissue evidence="2">Nenye</tissue>
    </source>
</reference>
<feature type="transmembrane region" description="Helical" evidence="1">
    <location>
        <begin position="397"/>
        <end position="414"/>
    </location>
</feature>
<keyword evidence="1" id="KW-0472">Membrane</keyword>
<protein>
    <submittedName>
        <fullName evidence="2">Uncharacterized protein</fullName>
    </submittedName>
</protein>
<organism evidence="2 3">
    <name type="scientific">Cinchona calisaya</name>
    <dbReference type="NCBI Taxonomy" id="153742"/>
    <lineage>
        <taxon>Eukaryota</taxon>
        <taxon>Viridiplantae</taxon>
        <taxon>Streptophyta</taxon>
        <taxon>Embryophyta</taxon>
        <taxon>Tracheophyta</taxon>
        <taxon>Spermatophyta</taxon>
        <taxon>Magnoliopsida</taxon>
        <taxon>eudicotyledons</taxon>
        <taxon>Gunneridae</taxon>
        <taxon>Pentapetalae</taxon>
        <taxon>asterids</taxon>
        <taxon>lamiids</taxon>
        <taxon>Gentianales</taxon>
        <taxon>Rubiaceae</taxon>
        <taxon>Cinchonoideae</taxon>
        <taxon>Cinchoneae</taxon>
        <taxon>Cinchona</taxon>
    </lineage>
</organism>
<evidence type="ECO:0000313" key="2">
    <source>
        <dbReference type="EMBL" id="KAL3499882.1"/>
    </source>
</evidence>
<evidence type="ECO:0000313" key="3">
    <source>
        <dbReference type="Proteomes" id="UP001630127"/>
    </source>
</evidence>
<keyword evidence="3" id="KW-1185">Reference proteome</keyword>
<sequence>MAATISKEDEEDSTVAREIAIDAATVESKHQGFTAADVEKHGLLSNEQSCQQDTVAEHDDAPIVELLPAAIHSISLPQKSSTPHTTRITLSHPFIRDTGAVSTAAIEVINANTTGQELADDDTASLGSVIGDVTAQEPVAEAVVDPRHATTTAARCSMLPQLWKDQFAAPFAADQVRKISEQTTVAAVQSNVVGVRTSKSMSSASNMRPFATAQKCIAAVKSKNAAIEGVHNSKILDMSQANYNSIIQYNTVGIPLVPEIDDGMVGPPKYILVLPSNVKVMEKVEKHASRSRMTAQGNVIMKSKKSTLDNYSMNVDDDIINPNLSHDAPPNGTLDIPTNDDTCDDNDGVDRINYASFGGMKVVLMQEMRPIDFLSKFFSQTNMGLSIYEKVDEFLDFIYFLFSLIWFAVVVKGLKPYKVGKKVAMVLCWVGKGCRERVVGGEKGV</sequence>
<dbReference type="Proteomes" id="UP001630127">
    <property type="component" value="Unassembled WGS sequence"/>
</dbReference>
<proteinExistence type="predicted"/>
<evidence type="ECO:0000256" key="1">
    <source>
        <dbReference type="SAM" id="Phobius"/>
    </source>
</evidence>
<keyword evidence="1" id="KW-1133">Transmembrane helix</keyword>
<dbReference type="AlphaFoldDB" id="A0ABD2Y081"/>
<keyword evidence="1" id="KW-0812">Transmembrane</keyword>
<dbReference type="EMBL" id="JBJUIK010000016">
    <property type="protein sequence ID" value="KAL3499882.1"/>
    <property type="molecule type" value="Genomic_DNA"/>
</dbReference>
<name>A0ABD2Y081_9GENT</name>
<accession>A0ABD2Y081</accession>
<gene>
    <name evidence="2" type="ORF">ACH5RR_038975</name>
</gene>